<dbReference type="AlphaFoldDB" id="A0A699RY44"/>
<protein>
    <submittedName>
        <fullName evidence="2">Retrotransposon-related protein</fullName>
    </submittedName>
</protein>
<comment type="caution">
    <text evidence="2">The sequence shown here is derived from an EMBL/GenBank/DDBJ whole genome shotgun (WGS) entry which is preliminary data.</text>
</comment>
<dbReference type="Pfam" id="PF17919">
    <property type="entry name" value="RT_RNaseH_2"/>
    <property type="match status" value="1"/>
</dbReference>
<evidence type="ECO:0000313" key="2">
    <source>
        <dbReference type="EMBL" id="GFC89982.1"/>
    </source>
</evidence>
<evidence type="ECO:0000259" key="1">
    <source>
        <dbReference type="Pfam" id="PF17919"/>
    </source>
</evidence>
<accession>A0A699RY44</accession>
<feature type="non-terminal residue" evidence="2">
    <location>
        <position position="1"/>
    </location>
</feature>
<dbReference type="InterPro" id="IPR041577">
    <property type="entry name" value="RT_RNaseH_2"/>
</dbReference>
<dbReference type="InterPro" id="IPR051320">
    <property type="entry name" value="Viral_Replic_Matur_Polypro"/>
</dbReference>
<name>A0A699RY44_TANCI</name>
<reference evidence="2" key="1">
    <citation type="journal article" date="2019" name="Sci. Rep.">
        <title>Draft genome of Tanacetum cinerariifolium, the natural source of mosquito coil.</title>
        <authorList>
            <person name="Yamashiro T."/>
            <person name="Shiraishi A."/>
            <person name="Satake H."/>
            <person name="Nakayama K."/>
        </authorList>
    </citation>
    <scope>NUCLEOTIDE SEQUENCE</scope>
</reference>
<dbReference type="InterPro" id="IPR043502">
    <property type="entry name" value="DNA/RNA_pol_sf"/>
</dbReference>
<feature type="domain" description="Reverse transcriptase/retrotransposon-derived protein RNase H-like" evidence="1">
    <location>
        <begin position="47"/>
        <end position="100"/>
    </location>
</feature>
<gene>
    <name evidence="2" type="ORF">Tci_861952</name>
</gene>
<dbReference type="SUPFAM" id="SSF56672">
    <property type="entry name" value="DNA/RNA polymerases"/>
    <property type="match status" value="1"/>
</dbReference>
<dbReference type="EMBL" id="BKCJ011123875">
    <property type="protein sequence ID" value="GFC89982.1"/>
    <property type="molecule type" value="Genomic_DNA"/>
</dbReference>
<proteinExistence type="predicted"/>
<sequence length="101" mass="11354">YVFEAATLEYLGHIISRLYVDINPKKWQPFVNGLCLSLSGECLGRPEVTAFEALKQQLSTALVLGLPDFKQTFVVEMDAVEEGISMVLLQSNRPICYFSHD</sequence>
<dbReference type="PANTHER" id="PTHR33064">
    <property type="entry name" value="POL PROTEIN"/>
    <property type="match status" value="1"/>
</dbReference>
<organism evidence="2">
    <name type="scientific">Tanacetum cinerariifolium</name>
    <name type="common">Dalmatian daisy</name>
    <name type="synonym">Chrysanthemum cinerariifolium</name>
    <dbReference type="NCBI Taxonomy" id="118510"/>
    <lineage>
        <taxon>Eukaryota</taxon>
        <taxon>Viridiplantae</taxon>
        <taxon>Streptophyta</taxon>
        <taxon>Embryophyta</taxon>
        <taxon>Tracheophyta</taxon>
        <taxon>Spermatophyta</taxon>
        <taxon>Magnoliopsida</taxon>
        <taxon>eudicotyledons</taxon>
        <taxon>Gunneridae</taxon>
        <taxon>Pentapetalae</taxon>
        <taxon>asterids</taxon>
        <taxon>campanulids</taxon>
        <taxon>Asterales</taxon>
        <taxon>Asteraceae</taxon>
        <taxon>Asteroideae</taxon>
        <taxon>Anthemideae</taxon>
        <taxon>Anthemidinae</taxon>
        <taxon>Tanacetum</taxon>
    </lineage>
</organism>
<dbReference type="PANTHER" id="PTHR33064:SF37">
    <property type="entry name" value="RIBONUCLEASE H"/>
    <property type="match status" value="1"/>
</dbReference>